<evidence type="ECO:0008006" key="4">
    <source>
        <dbReference type="Google" id="ProtNLM"/>
    </source>
</evidence>
<feature type="signal peptide" evidence="1">
    <location>
        <begin position="1"/>
        <end position="21"/>
    </location>
</feature>
<protein>
    <recommendedName>
        <fullName evidence="4">Flagellar biosynthesis protein FliO</fullName>
    </recommendedName>
</protein>
<proteinExistence type="predicted"/>
<reference evidence="2 3" key="1">
    <citation type="submission" date="2017-02" db="EMBL/GenBank/DDBJ databases">
        <title>Chromobacterium haemolyticum H5244.</title>
        <authorList>
            <person name="Gulvik C.A."/>
        </authorList>
    </citation>
    <scope>NUCLEOTIDE SEQUENCE [LARGE SCALE GENOMIC DNA]</scope>
    <source>
        <strain evidence="2 3">H5244</strain>
    </source>
</reference>
<name>A0A1W0D1H2_9NEIS</name>
<comment type="caution">
    <text evidence="2">The sequence shown here is derived from an EMBL/GenBank/DDBJ whole genome shotgun (WGS) entry which is preliminary data.</text>
</comment>
<feature type="chain" id="PRO_5010723447" description="Flagellar biosynthesis protein FliO" evidence="1">
    <location>
        <begin position="22"/>
        <end position="137"/>
    </location>
</feature>
<accession>A0A1W0D1H2</accession>
<dbReference type="Proteomes" id="UP000192721">
    <property type="component" value="Unassembled WGS sequence"/>
</dbReference>
<sequence>MMGMKYAFALMLCVHCVRVAADDCTTEASASGCVASASEPARSRLQFRRDPPATSGGLLGPYEMLGGLALIGAAACWWRLRHPRFGQVGLGANDLRIVSKCRLSAKSTVYVVLYRDREIMLAESEHGITVVRDESKA</sequence>
<dbReference type="EMBL" id="MUKV01000010">
    <property type="protein sequence ID" value="OQS40702.1"/>
    <property type="molecule type" value="Genomic_DNA"/>
</dbReference>
<evidence type="ECO:0000313" key="2">
    <source>
        <dbReference type="EMBL" id="OQS40702.1"/>
    </source>
</evidence>
<dbReference type="AlphaFoldDB" id="A0A1W0D1H2"/>
<keyword evidence="1" id="KW-0732">Signal</keyword>
<gene>
    <name evidence="2" type="ORF">B0T45_09925</name>
</gene>
<organism evidence="2 3">
    <name type="scientific">Chromobacterium haemolyticum</name>
    <dbReference type="NCBI Taxonomy" id="394935"/>
    <lineage>
        <taxon>Bacteria</taxon>
        <taxon>Pseudomonadati</taxon>
        <taxon>Pseudomonadota</taxon>
        <taxon>Betaproteobacteria</taxon>
        <taxon>Neisseriales</taxon>
        <taxon>Chromobacteriaceae</taxon>
        <taxon>Chromobacterium</taxon>
    </lineage>
</organism>
<evidence type="ECO:0000256" key="1">
    <source>
        <dbReference type="SAM" id="SignalP"/>
    </source>
</evidence>
<evidence type="ECO:0000313" key="3">
    <source>
        <dbReference type="Proteomes" id="UP000192721"/>
    </source>
</evidence>